<organism evidence="2 3">
    <name type="scientific">Dactylosporangium siamense</name>
    <dbReference type="NCBI Taxonomy" id="685454"/>
    <lineage>
        <taxon>Bacteria</taxon>
        <taxon>Bacillati</taxon>
        <taxon>Actinomycetota</taxon>
        <taxon>Actinomycetes</taxon>
        <taxon>Micromonosporales</taxon>
        <taxon>Micromonosporaceae</taxon>
        <taxon>Dactylosporangium</taxon>
    </lineage>
</organism>
<evidence type="ECO:0000313" key="2">
    <source>
        <dbReference type="EMBL" id="GIG52901.1"/>
    </source>
</evidence>
<dbReference type="EMBL" id="BONQ01000197">
    <property type="protein sequence ID" value="GIG52901.1"/>
    <property type="molecule type" value="Genomic_DNA"/>
</dbReference>
<feature type="region of interest" description="Disordered" evidence="1">
    <location>
        <begin position="1"/>
        <end position="25"/>
    </location>
</feature>
<dbReference type="Proteomes" id="UP000660611">
    <property type="component" value="Unassembled WGS sequence"/>
</dbReference>
<name>A0A919UHZ8_9ACTN</name>
<evidence type="ECO:0000313" key="3">
    <source>
        <dbReference type="Proteomes" id="UP000660611"/>
    </source>
</evidence>
<keyword evidence="3" id="KW-1185">Reference proteome</keyword>
<evidence type="ECO:0000256" key="1">
    <source>
        <dbReference type="SAM" id="MobiDB-lite"/>
    </source>
</evidence>
<sequence length="59" mass="6132">MATSSLRAARDSTGGPHGQEIEGSKRQARRLELAFPVMDARLSGVKAVIVIGGIGAVLE</sequence>
<dbReference type="AlphaFoldDB" id="A0A919UHZ8"/>
<dbReference type="RefSeq" id="WP_203854499.1">
    <property type="nucleotide sequence ID" value="NZ_BAAAVW010000030.1"/>
</dbReference>
<comment type="caution">
    <text evidence="2">The sequence shown here is derived from an EMBL/GenBank/DDBJ whole genome shotgun (WGS) entry which is preliminary data.</text>
</comment>
<proteinExistence type="predicted"/>
<gene>
    <name evidence="2" type="ORF">Dsi01nite_109420</name>
</gene>
<accession>A0A919UHZ8</accession>
<protein>
    <submittedName>
        <fullName evidence="2">Uncharacterized protein</fullName>
    </submittedName>
</protein>
<reference evidence="2" key="1">
    <citation type="submission" date="2021-01" db="EMBL/GenBank/DDBJ databases">
        <title>Whole genome shotgun sequence of Dactylosporangium siamense NBRC 106093.</title>
        <authorList>
            <person name="Komaki H."/>
            <person name="Tamura T."/>
        </authorList>
    </citation>
    <scope>NUCLEOTIDE SEQUENCE</scope>
    <source>
        <strain evidence="2">NBRC 106093</strain>
    </source>
</reference>